<dbReference type="AlphaFoldDB" id="A0A0F9FJY9"/>
<feature type="non-terminal residue" evidence="1">
    <location>
        <position position="1"/>
    </location>
</feature>
<accession>A0A0F9FJY9</accession>
<organism evidence="1">
    <name type="scientific">marine sediment metagenome</name>
    <dbReference type="NCBI Taxonomy" id="412755"/>
    <lineage>
        <taxon>unclassified sequences</taxon>
        <taxon>metagenomes</taxon>
        <taxon>ecological metagenomes</taxon>
    </lineage>
</organism>
<proteinExistence type="predicted"/>
<dbReference type="EMBL" id="LAZR01030113">
    <property type="protein sequence ID" value="KKL57595.1"/>
    <property type="molecule type" value="Genomic_DNA"/>
</dbReference>
<reference evidence="1" key="1">
    <citation type="journal article" date="2015" name="Nature">
        <title>Complex archaea that bridge the gap between prokaryotes and eukaryotes.</title>
        <authorList>
            <person name="Spang A."/>
            <person name="Saw J.H."/>
            <person name="Jorgensen S.L."/>
            <person name="Zaremba-Niedzwiedzka K."/>
            <person name="Martijn J."/>
            <person name="Lind A.E."/>
            <person name="van Eijk R."/>
            <person name="Schleper C."/>
            <person name="Guy L."/>
            <person name="Ettema T.J."/>
        </authorList>
    </citation>
    <scope>NUCLEOTIDE SEQUENCE</scope>
</reference>
<protein>
    <submittedName>
        <fullName evidence="1">Uncharacterized protein</fullName>
    </submittedName>
</protein>
<evidence type="ECO:0000313" key="1">
    <source>
        <dbReference type="EMBL" id="KKL57595.1"/>
    </source>
</evidence>
<name>A0A0F9FJY9_9ZZZZ</name>
<gene>
    <name evidence="1" type="ORF">LCGC14_2233860</name>
</gene>
<sequence length="143" mass="16635">PDYALLKINNMEVCEDEDGRNSMVILDAKYRPDTPELWDKMHLYKDSLMAIGCIFINPFTSRKDKNYSEKLITIHGELFTDNLVTHQGKIIEKSQDQYLKAKSSGFISGINLLGLKKCEKNYMELAINDFQILFEKVLQIYFE</sequence>
<comment type="caution">
    <text evidence="1">The sequence shown here is derived from an EMBL/GenBank/DDBJ whole genome shotgun (WGS) entry which is preliminary data.</text>
</comment>